<evidence type="ECO:0000313" key="2">
    <source>
        <dbReference type="Proteomes" id="UP000261284"/>
    </source>
</evidence>
<protein>
    <recommendedName>
        <fullName evidence="3">DUF4397 domain-containing protein</fullName>
    </recommendedName>
</protein>
<name>A0A3E1NFX2_9BACT</name>
<keyword evidence="2" id="KW-1185">Reference proteome</keyword>
<gene>
    <name evidence="1" type="ORF">DXN05_17910</name>
</gene>
<organism evidence="1 2">
    <name type="scientific">Deminuibacter soli</name>
    <dbReference type="NCBI Taxonomy" id="2291815"/>
    <lineage>
        <taxon>Bacteria</taxon>
        <taxon>Pseudomonadati</taxon>
        <taxon>Bacteroidota</taxon>
        <taxon>Chitinophagia</taxon>
        <taxon>Chitinophagales</taxon>
        <taxon>Chitinophagaceae</taxon>
        <taxon>Deminuibacter</taxon>
    </lineage>
</organism>
<comment type="caution">
    <text evidence="1">The sequence shown here is derived from an EMBL/GenBank/DDBJ whole genome shotgun (WGS) entry which is preliminary data.</text>
</comment>
<sequence length="278" mass="31296">MKSLEKNICKHFFLYATLLFVCACGKKIEPLPVTNDAQISFYNASDALLGQVFGNTANSNNFVFIDKPDTNYKRPENLSYSIYPCFTTITPQSFPHATDSWLTFMRISSGSHKFYLMDSAKHLLDTAVANIKSDVPVSIFYTDSLGYFSHYVAADAFTRQDKKIGLRIINLSPFDQPVFLTFNQRAIDSLPDEIRYLQHTGFVPVNMATDSLLNIKAYQQGDSLDILAATQLRVYPGHAYTILLSGYTSNNPGSYTDPLTGRLVFLQTTYAIKVFQNF</sequence>
<proteinExistence type="predicted"/>
<evidence type="ECO:0000313" key="1">
    <source>
        <dbReference type="EMBL" id="RFM26863.1"/>
    </source>
</evidence>
<dbReference type="EMBL" id="QTJU01000007">
    <property type="protein sequence ID" value="RFM26863.1"/>
    <property type="molecule type" value="Genomic_DNA"/>
</dbReference>
<dbReference type="Proteomes" id="UP000261284">
    <property type="component" value="Unassembled WGS sequence"/>
</dbReference>
<accession>A0A3E1NFX2</accession>
<dbReference type="AlphaFoldDB" id="A0A3E1NFX2"/>
<evidence type="ECO:0008006" key="3">
    <source>
        <dbReference type="Google" id="ProtNLM"/>
    </source>
</evidence>
<dbReference type="PROSITE" id="PS51257">
    <property type="entry name" value="PROKAR_LIPOPROTEIN"/>
    <property type="match status" value="1"/>
</dbReference>
<reference evidence="1 2" key="1">
    <citation type="submission" date="2018-08" db="EMBL/GenBank/DDBJ databases">
        <title>Chitinophagaceae sp. K23C18032701, a novel bacterium isolated from forest soil.</title>
        <authorList>
            <person name="Wang C."/>
        </authorList>
    </citation>
    <scope>NUCLEOTIDE SEQUENCE [LARGE SCALE GENOMIC DNA]</scope>
    <source>
        <strain evidence="1 2">K23C18032701</strain>
    </source>
</reference>